<evidence type="ECO:0000256" key="6">
    <source>
        <dbReference type="ARBA" id="ARBA00022989"/>
    </source>
</evidence>
<dbReference type="Proteomes" id="UP000809243">
    <property type="component" value="Unassembled WGS sequence"/>
</dbReference>
<dbReference type="GO" id="GO:0015031">
    <property type="term" value="P:protein transport"/>
    <property type="evidence" value="ECO:0007669"/>
    <property type="project" value="UniProtKB-KW"/>
</dbReference>
<proteinExistence type="inferred from homology"/>
<feature type="transmembrane region" description="Helical" evidence="10">
    <location>
        <begin position="30"/>
        <end position="51"/>
    </location>
</feature>
<feature type="transmembrane region" description="Helical" evidence="10">
    <location>
        <begin position="413"/>
        <end position="434"/>
    </location>
</feature>
<dbReference type="PIRSF" id="PIRSF004557">
    <property type="entry name" value="SecY"/>
    <property type="match status" value="1"/>
</dbReference>
<dbReference type="InterPro" id="IPR002208">
    <property type="entry name" value="SecY/SEC61-alpha"/>
</dbReference>
<dbReference type="NCBIfam" id="TIGR00967">
    <property type="entry name" value="3a0501s007"/>
    <property type="match status" value="1"/>
</dbReference>
<dbReference type="SUPFAM" id="SSF103491">
    <property type="entry name" value="Preprotein translocase SecY subunit"/>
    <property type="match status" value="1"/>
</dbReference>
<name>A0A938YWZ5_9ARCH</name>
<feature type="transmembrane region" description="Helical" evidence="10">
    <location>
        <begin position="388"/>
        <end position="407"/>
    </location>
</feature>
<accession>A0A938YWZ5</accession>
<comment type="similarity">
    <text evidence="2 9">Belongs to the SecY/SEC61-alpha family.</text>
</comment>
<protein>
    <submittedName>
        <fullName evidence="11">Preprotein translocase subunit SecY</fullName>
    </submittedName>
</protein>
<keyword evidence="7" id="KW-0811">Translocation</keyword>
<dbReference type="EMBL" id="JAFGDB010000005">
    <property type="protein sequence ID" value="MBN2066868.1"/>
    <property type="molecule type" value="Genomic_DNA"/>
</dbReference>
<dbReference type="InterPro" id="IPR023201">
    <property type="entry name" value="SecY_dom_sf"/>
</dbReference>
<feature type="transmembrane region" description="Helical" evidence="10">
    <location>
        <begin position="331"/>
        <end position="353"/>
    </location>
</feature>
<evidence type="ECO:0000313" key="11">
    <source>
        <dbReference type="EMBL" id="MBN2066868.1"/>
    </source>
</evidence>
<evidence type="ECO:0000256" key="3">
    <source>
        <dbReference type="ARBA" id="ARBA00022448"/>
    </source>
</evidence>
<dbReference type="AlphaFoldDB" id="A0A938YWZ5"/>
<feature type="transmembrane region" description="Helical" evidence="10">
    <location>
        <begin position="137"/>
        <end position="160"/>
    </location>
</feature>
<comment type="caution">
    <text evidence="11">The sequence shown here is derived from an EMBL/GenBank/DDBJ whole genome shotgun (WGS) entry which is preliminary data.</text>
</comment>
<evidence type="ECO:0000313" key="12">
    <source>
        <dbReference type="Proteomes" id="UP000809243"/>
    </source>
</evidence>
<evidence type="ECO:0000256" key="4">
    <source>
        <dbReference type="ARBA" id="ARBA00022692"/>
    </source>
</evidence>
<dbReference type="Pfam" id="PF00344">
    <property type="entry name" value="SecY"/>
    <property type="match status" value="1"/>
</dbReference>
<dbReference type="PRINTS" id="PR00303">
    <property type="entry name" value="SECYTRNLCASE"/>
</dbReference>
<feature type="transmembrane region" description="Helical" evidence="10">
    <location>
        <begin position="216"/>
        <end position="238"/>
    </location>
</feature>
<evidence type="ECO:0000256" key="10">
    <source>
        <dbReference type="SAM" id="Phobius"/>
    </source>
</evidence>
<organism evidence="11 12">
    <name type="scientific">Candidatus Iainarchaeum sp</name>
    <dbReference type="NCBI Taxonomy" id="3101447"/>
    <lineage>
        <taxon>Archaea</taxon>
        <taxon>Candidatus Iainarchaeota</taxon>
        <taxon>Candidatus Iainarchaeia</taxon>
        <taxon>Candidatus Iainarchaeales</taxon>
        <taxon>Candidatus Iainarchaeaceae</taxon>
        <taxon>Candidatus Iainarchaeum</taxon>
    </lineage>
</organism>
<feature type="transmembrane region" description="Helical" evidence="10">
    <location>
        <begin position="259"/>
        <end position="281"/>
    </location>
</feature>
<comment type="subcellular location">
    <subcellularLocation>
        <location evidence="1">Membrane</location>
        <topology evidence="1">Multi-pass membrane protein</topology>
    </subcellularLocation>
</comment>
<feature type="transmembrane region" description="Helical" evidence="10">
    <location>
        <begin position="71"/>
        <end position="92"/>
    </location>
</feature>
<keyword evidence="6 10" id="KW-1133">Transmembrane helix</keyword>
<gene>
    <name evidence="11" type="primary">secY</name>
    <name evidence="11" type="ORF">JW744_00185</name>
</gene>
<dbReference type="NCBIfam" id="NF006341">
    <property type="entry name" value="PRK08568.1-5"/>
    <property type="match status" value="1"/>
</dbReference>
<evidence type="ECO:0000256" key="1">
    <source>
        <dbReference type="ARBA" id="ARBA00004141"/>
    </source>
</evidence>
<dbReference type="InterPro" id="IPR030659">
    <property type="entry name" value="SecY_CS"/>
</dbReference>
<dbReference type="Gene3D" id="1.10.3370.10">
    <property type="entry name" value="SecY subunit domain"/>
    <property type="match status" value="1"/>
</dbReference>
<keyword evidence="3" id="KW-0813">Transport</keyword>
<dbReference type="GO" id="GO:0016020">
    <property type="term" value="C:membrane"/>
    <property type="evidence" value="ECO:0007669"/>
    <property type="project" value="UniProtKB-SubCell"/>
</dbReference>
<evidence type="ECO:0000256" key="8">
    <source>
        <dbReference type="ARBA" id="ARBA00023136"/>
    </source>
</evidence>
<evidence type="ECO:0000256" key="2">
    <source>
        <dbReference type="ARBA" id="ARBA00005751"/>
    </source>
</evidence>
<evidence type="ECO:0000256" key="5">
    <source>
        <dbReference type="ARBA" id="ARBA00022927"/>
    </source>
</evidence>
<feature type="transmembrane region" description="Helical" evidence="10">
    <location>
        <begin position="167"/>
        <end position="190"/>
    </location>
</feature>
<dbReference type="PANTHER" id="PTHR10906">
    <property type="entry name" value="SECY/SEC61-ALPHA FAMILY MEMBER"/>
    <property type="match status" value="1"/>
</dbReference>
<reference evidence="11" key="1">
    <citation type="submission" date="2021-01" db="EMBL/GenBank/DDBJ databases">
        <title>Active Sulfur Cycling in an Early Earth Analoge.</title>
        <authorList>
            <person name="Hahn C.R."/>
            <person name="Youssef N.H."/>
            <person name="Elshahed M."/>
        </authorList>
    </citation>
    <scope>NUCLEOTIDE SEQUENCE</scope>
    <source>
        <strain evidence="11">Zod_Metabat.1151</strain>
    </source>
</reference>
<keyword evidence="5" id="KW-0653">Protein transport</keyword>
<dbReference type="PROSITE" id="PS00756">
    <property type="entry name" value="SECY_2"/>
    <property type="match status" value="1"/>
</dbReference>
<keyword evidence="4 10" id="KW-0812">Transmembrane</keyword>
<keyword evidence="8 10" id="KW-0472">Membrane</keyword>
<sequence>MSLLDTLEPVFRLLPEIKPPETAPPLKKKLMWSAIALLLFFIMGRISIIGLDSARAGYLSEIQTILASQMGSIISAGIGPIVLSSIILQLLVGAKFLDIDLGNPRDRARFQSLQKLFSIILCFFEAAAYTITGTPLLAMPGMMALVVLQVAFGSIILLYLDEIVSKYGIGSGIGLFIAGGVSGVFFWRVFRPGITIGDPGGVILQFIGSLSTGANFLLLLPILVAAAIFAIVVFAEGMHINIPITMGTRGMGGRFPVKLLYVSNLPVILAVALFANLQLWAEIMKGIPIINQVMATIAWATNSPFNLFQDILVRITQEGFFPAMAFMGPQIFQAFTYMIVLIICCIIFGIFWVQMGGQSPSAVADQLQRSGMYIPGFRRDKRIIEGILNRYIPTITILGSIFVALLAGLGDMALSGLSSGTGILLTVGIVYRLYEELAKEQMMAMHPLLGKLFG</sequence>
<evidence type="ECO:0000256" key="9">
    <source>
        <dbReference type="RuleBase" id="RU004349"/>
    </source>
</evidence>
<evidence type="ECO:0000256" key="7">
    <source>
        <dbReference type="ARBA" id="ARBA00023010"/>
    </source>
</evidence>